<accession>A0A8J3YJ32</accession>
<proteinExistence type="predicted"/>
<evidence type="ECO:0000313" key="2">
    <source>
        <dbReference type="EMBL" id="GIJ46289.1"/>
    </source>
</evidence>
<keyword evidence="3" id="KW-1185">Reference proteome</keyword>
<evidence type="ECO:0000313" key="3">
    <source>
        <dbReference type="Proteomes" id="UP000619260"/>
    </source>
</evidence>
<dbReference type="Proteomes" id="UP000619260">
    <property type="component" value="Unassembled WGS sequence"/>
</dbReference>
<name>A0A8J3YJ32_9ACTN</name>
<reference evidence="2" key="1">
    <citation type="submission" date="2021-01" db="EMBL/GenBank/DDBJ databases">
        <title>Whole genome shotgun sequence of Virgisporangium aliadipatigenens NBRC 105644.</title>
        <authorList>
            <person name="Komaki H."/>
            <person name="Tamura T."/>
        </authorList>
    </citation>
    <scope>NUCLEOTIDE SEQUENCE</scope>
    <source>
        <strain evidence="2">NBRC 105644</strain>
    </source>
</reference>
<organism evidence="2 3">
    <name type="scientific">Virgisporangium aliadipatigenens</name>
    <dbReference type="NCBI Taxonomy" id="741659"/>
    <lineage>
        <taxon>Bacteria</taxon>
        <taxon>Bacillati</taxon>
        <taxon>Actinomycetota</taxon>
        <taxon>Actinomycetes</taxon>
        <taxon>Micromonosporales</taxon>
        <taxon>Micromonosporaceae</taxon>
        <taxon>Virgisporangium</taxon>
    </lineage>
</organism>
<protein>
    <submittedName>
        <fullName evidence="2">Uncharacterized protein</fullName>
    </submittedName>
</protein>
<evidence type="ECO:0000256" key="1">
    <source>
        <dbReference type="SAM" id="MobiDB-lite"/>
    </source>
</evidence>
<gene>
    <name evidence="2" type="ORF">Val02_31750</name>
</gene>
<sequence>MTQEQAPRTQDPGDPISGDPDRVASAEDKEPGGSADPNRKADTTREAAVEPPD</sequence>
<dbReference type="RefSeq" id="WP_203899832.1">
    <property type="nucleotide sequence ID" value="NZ_BOPF01000010.1"/>
</dbReference>
<feature type="compositionally biased region" description="Basic and acidic residues" evidence="1">
    <location>
        <begin position="19"/>
        <end position="53"/>
    </location>
</feature>
<dbReference type="AlphaFoldDB" id="A0A8J3YJ32"/>
<feature type="region of interest" description="Disordered" evidence="1">
    <location>
        <begin position="1"/>
        <end position="53"/>
    </location>
</feature>
<dbReference type="EMBL" id="BOPF01000010">
    <property type="protein sequence ID" value="GIJ46289.1"/>
    <property type="molecule type" value="Genomic_DNA"/>
</dbReference>
<comment type="caution">
    <text evidence="2">The sequence shown here is derived from an EMBL/GenBank/DDBJ whole genome shotgun (WGS) entry which is preliminary data.</text>
</comment>